<sequence length="155" mass="17316">MSWTTTTLGEVTDLKRGFDLPASKRVSGKYPVYSSSGKTGTHDKYMVEGPCVITGRYGTIGKVFYSSISCWPLNTSLYSCDFKGNNPRFVYYLLQTIPWSEYTTASAVPGVNRNHVNLHKVTIPDKITQDRIAYLLDSITSKIELNNRINGYLAA</sequence>
<dbReference type="EMBL" id="SDPW01000001">
    <property type="protein sequence ID" value="RXZ53881.1"/>
    <property type="molecule type" value="Genomic_DNA"/>
</dbReference>
<accession>A0A4Q2K1L4</accession>
<evidence type="ECO:0000256" key="2">
    <source>
        <dbReference type="ARBA" id="ARBA00022747"/>
    </source>
</evidence>
<dbReference type="Gene3D" id="3.90.220.20">
    <property type="entry name" value="DNA methylase specificity domains"/>
    <property type="match status" value="1"/>
</dbReference>
<dbReference type="Pfam" id="PF01420">
    <property type="entry name" value="Methylase_S"/>
    <property type="match status" value="1"/>
</dbReference>
<evidence type="ECO:0000256" key="3">
    <source>
        <dbReference type="ARBA" id="ARBA00023125"/>
    </source>
</evidence>
<keyword evidence="3" id="KW-0238">DNA-binding</keyword>
<evidence type="ECO:0000256" key="1">
    <source>
        <dbReference type="ARBA" id="ARBA00010923"/>
    </source>
</evidence>
<feature type="domain" description="Type I restriction modification DNA specificity" evidence="4">
    <location>
        <begin position="3"/>
        <end position="150"/>
    </location>
</feature>
<keyword evidence="2" id="KW-0680">Restriction system</keyword>
<keyword evidence="6" id="KW-1185">Reference proteome</keyword>
<proteinExistence type="inferred from homology"/>
<evidence type="ECO:0000313" key="5">
    <source>
        <dbReference type="EMBL" id="RXZ53881.1"/>
    </source>
</evidence>
<comment type="caution">
    <text evidence="5">The sequence shown here is derived from an EMBL/GenBank/DDBJ whole genome shotgun (WGS) entry which is preliminary data.</text>
</comment>
<dbReference type="SUPFAM" id="SSF116734">
    <property type="entry name" value="DNA methylase specificity domain"/>
    <property type="match status" value="1"/>
</dbReference>
<evidence type="ECO:0000259" key="4">
    <source>
        <dbReference type="Pfam" id="PF01420"/>
    </source>
</evidence>
<dbReference type="InterPro" id="IPR000055">
    <property type="entry name" value="Restrct_endonuc_typeI_TRD"/>
</dbReference>
<comment type="similarity">
    <text evidence="1">Belongs to the type-I restriction system S methylase family.</text>
</comment>
<evidence type="ECO:0000313" key="6">
    <source>
        <dbReference type="Proteomes" id="UP000293345"/>
    </source>
</evidence>
<protein>
    <recommendedName>
        <fullName evidence="4">Type I restriction modification DNA specificity domain-containing protein</fullName>
    </recommendedName>
</protein>
<dbReference type="GO" id="GO:0003677">
    <property type="term" value="F:DNA binding"/>
    <property type="evidence" value="ECO:0007669"/>
    <property type="project" value="UniProtKB-KW"/>
</dbReference>
<dbReference type="InterPro" id="IPR044946">
    <property type="entry name" value="Restrct_endonuc_typeI_TRD_sf"/>
</dbReference>
<dbReference type="GO" id="GO:0009307">
    <property type="term" value="P:DNA restriction-modification system"/>
    <property type="evidence" value="ECO:0007669"/>
    <property type="project" value="UniProtKB-KW"/>
</dbReference>
<dbReference type="RefSeq" id="WP_129423697.1">
    <property type="nucleotide sequence ID" value="NZ_SDPW01000001.1"/>
</dbReference>
<reference evidence="5 6" key="1">
    <citation type="submission" date="2019-01" db="EMBL/GenBank/DDBJ databases">
        <title>Senegalimassilia sp. nov. KGMB04484 isolated human feces.</title>
        <authorList>
            <person name="Han K.-I."/>
            <person name="Kim J.-S."/>
            <person name="Lee K.C."/>
            <person name="Suh M.K."/>
            <person name="Eom M.K."/>
            <person name="Lee J.H."/>
            <person name="Park S.-H."/>
            <person name="Kang S.W."/>
            <person name="Park J.-E."/>
            <person name="Oh B.S."/>
            <person name="Yu S.Y."/>
            <person name="Choi S.-H."/>
            <person name="Lee D.H."/>
            <person name="Yoon H."/>
            <person name="Kim B.-Y."/>
            <person name="Lee J.H."/>
            <person name="Lee J.-S."/>
        </authorList>
    </citation>
    <scope>NUCLEOTIDE SEQUENCE [LARGE SCALE GENOMIC DNA]</scope>
    <source>
        <strain evidence="5 6">KGMB04484</strain>
    </source>
</reference>
<dbReference type="Proteomes" id="UP000293345">
    <property type="component" value="Unassembled WGS sequence"/>
</dbReference>
<dbReference type="OrthoDB" id="9798929at2"/>
<organism evidence="5 6">
    <name type="scientific">Senegalimassilia faecalis</name>
    <dbReference type="NCBI Taxonomy" id="2509433"/>
    <lineage>
        <taxon>Bacteria</taxon>
        <taxon>Bacillati</taxon>
        <taxon>Actinomycetota</taxon>
        <taxon>Coriobacteriia</taxon>
        <taxon>Coriobacteriales</taxon>
        <taxon>Coriobacteriaceae</taxon>
        <taxon>Senegalimassilia</taxon>
    </lineage>
</organism>
<dbReference type="PANTHER" id="PTHR30408:SF12">
    <property type="entry name" value="TYPE I RESTRICTION ENZYME MJAVIII SPECIFICITY SUBUNIT"/>
    <property type="match status" value="1"/>
</dbReference>
<dbReference type="PANTHER" id="PTHR30408">
    <property type="entry name" value="TYPE-1 RESTRICTION ENZYME ECOKI SPECIFICITY PROTEIN"/>
    <property type="match status" value="1"/>
</dbReference>
<dbReference type="AlphaFoldDB" id="A0A4Q2K1L4"/>
<name>A0A4Q2K1L4_9ACTN</name>
<dbReference type="InterPro" id="IPR052021">
    <property type="entry name" value="Type-I_RS_S_subunit"/>
</dbReference>
<gene>
    <name evidence="5" type="ORF">ET524_04825</name>
</gene>
<dbReference type="CDD" id="cd17267">
    <property type="entry name" value="RMtype1_S_EcoAO83I-TRD1-CR1_like"/>
    <property type="match status" value="1"/>
</dbReference>